<evidence type="ECO:0000313" key="8">
    <source>
        <dbReference type="Proteomes" id="UP001589834"/>
    </source>
</evidence>
<keyword evidence="3" id="KW-0479">Metal-binding</keyword>
<proteinExistence type="predicted"/>
<evidence type="ECO:0000256" key="1">
    <source>
        <dbReference type="ARBA" id="ARBA00022448"/>
    </source>
</evidence>
<keyword evidence="5" id="KW-0408">Iron</keyword>
<protein>
    <submittedName>
        <fullName evidence="7">C-type cytochrome</fullName>
    </submittedName>
</protein>
<evidence type="ECO:0000256" key="6">
    <source>
        <dbReference type="SAM" id="SignalP"/>
    </source>
</evidence>
<keyword evidence="2" id="KW-0349">Heme</keyword>
<dbReference type="RefSeq" id="WP_377479352.1">
    <property type="nucleotide sequence ID" value="NZ_JBHLTN010000005.1"/>
</dbReference>
<dbReference type="SUPFAM" id="SSF47175">
    <property type="entry name" value="Cytochromes"/>
    <property type="match status" value="1"/>
</dbReference>
<feature type="signal peptide" evidence="6">
    <location>
        <begin position="1"/>
        <end position="22"/>
    </location>
</feature>
<gene>
    <name evidence="7" type="ORF">ACFFGG_02345</name>
</gene>
<dbReference type="InterPro" id="IPR012127">
    <property type="entry name" value="Cyt_c_prime"/>
</dbReference>
<dbReference type="InterPro" id="IPR002321">
    <property type="entry name" value="Cyt_c_II"/>
</dbReference>
<keyword evidence="1" id="KW-0813">Transport</keyword>
<evidence type="ECO:0000256" key="2">
    <source>
        <dbReference type="ARBA" id="ARBA00022617"/>
    </source>
</evidence>
<organism evidence="7 8">
    <name type="scientific">Ottowia pentelensis</name>
    <dbReference type="NCBI Taxonomy" id="511108"/>
    <lineage>
        <taxon>Bacteria</taxon>
        <taxon>Pseudomonadati</taxon>
        <taxon>Pseudomonadota</taxon>
        <taxon>Betaproteobacteria</taxon>
        <taxon>Burkholderiales</taxon>
        <taxon>Comamonadaceae</taxon>
        <taxon>Ottowia</taxon>
    </lineage>
</organism>
<dbReference type="InterPro" id="IPR010980">
    <property type="entry name" value="Cyt_c/b562"/>
</dbReference>
<dbReference type="EMBL" id="JBHLTN010000005">
    <property type="protein sequence ID" value="MFC0591387.1"/>
    <property type="molecule type" value="Genomic_DNA"/>
</dbReference>
<feature type="chain" id="PRO_5045455290" evidence="6">
    <location>
        <begin position="23"/>
        <end position="152"/>
    </location>
</feature>
<evidence type="ECO:0000256" key="4">
    <source>
        <dbReference type="ARBA" id="ARBA00022982"/>
    </source>
</evidence>
<dbReference type="PROSITE" id="PS51009">
    <property type="entry name" value="CYTCII"/>
    <property type="match status" value="1"/>
</dbReference>
<reference evidence="7 8" key="1">
    <citation type="submission" date="2024-09" db="EMBL/GenBank/DDBJ databases">
        <authorList>
            <person name="Sun Q."/>
            <person name="Mori K."/>
        </authorList>
    </citation>
    <scope>NUCLEOTIDE SEQUENCE [LARGE SCALE GENOMIC DNA]</scope>
    <source>
        <strain evidence="7 8">NCAIM B.02336</strain>
    </source>
</reference>
<evidence type="ECO:0000256" key="5">
    <source>
        <dbReference type="ARBA" id="ARBA00023004"/>
    </source>
</evidence>
<keyword evidence="6" id="KW-0732">Signal</keyword>
<keyword evidence="8" id="KW-1185">Reference proteome</keyword>
<sequence length="152" mass="16314">MKTPVIVSLALAASLVSLSASAEFAKSEDAIKYRQSALTVMGTHFARLGAMANGKLPYDAAQAARNAEVVALVSHLPWAGFAPGTDKGRESAARPEIWQEQAKFKDRADKMQTAVAERLLPAARSGNLDQLKAAFGPTAQSCKACHDDFRRR</sequence>
<dbReference type="Pfam" id="PF01322">
    <property type="entry name" value="Cytochrom_C_2"/>
    <property type="match status" value="1"/>
</dbReference>
<keyword evidence="4" id="KW-0249">Electron transport</keyword>
<comment type="caution">
    <text evidence="7">The sequence shown here is derived from an EMBL/GenBank/DDBJ whole genome shotgun (WGS) entry which is preliminary data.</text>
</comment>
<evidence type="ECO:0000256" key="3">
    <source>
        <dbReference type="ARBA" id="ARBA00022723"/>
    </source>
</evidence>
<dbReference type="PIRSF" id="PIRSF000027">
    <property type="entry name" value="Cytc_c_prime"/>
    <property type="match status" value="1"/>
</dbReference>
<accession>A0ABV6PPR2</accession>
<dbReference type="Proteomes" id="UP001589834">
    <property type="component" value="Unassembled WGS sequence"/>
</dbReference>
<dbReference type="Gene3D" id="1.20.120.10">
    <property type="entry name" value="Cytochrome c/b562"/>
    <property type="match status" value="1"/>
</dbReference>
<evidence type="ECO:0000313" key="7">
    <source>
        <dbReference type="EMBL" id="MFC0591387.1"/>
    </source>
</evidence>
<name>A0ABV6PPR2_9BURK</name>